<reference evidence="2" key="1">
    <citation type="journal article" date="2019" name="Int. J. Syst. Evol. Microbiol.">
        <title>The Global Catalogue of Microorganisms (GCM) 10K type strain sequencing project: providing services to taxonomists for standard genome sequencing and annotation.</title>
        <authorList>
            <consortium name="The Broad Institute Genomics Platform"/>
            <consortium name="The Broad Institute Genome Sequencing Center for Infectious Disease"/>
            <person name="Wu L."/>
            <person name="Ma J."/>
        </authorList>
    </citation>
    <scope>NUCLEOTIDE SEQUENCE [LARGE SCALE GENOMIC DNA]</scope>
    <source>
        <strain evidence="2">CCM 8904</strain>
    </source>
</reference>
<proteinExistence type="predicted"/>
<organism evidence="1 2">
    <name type="scientific">Loigolactobacillus jiayinensis</name>
    <dbReference type="NCBI Taxonomy" id="2486016"/>
    <lineage>
        <taxon>Bacteria</taxon>
        <taxon>Bacillati</taxon>
        <taxon>Bacillota</taxon>
        <taxon>Bacilli</taxon>
        <taxon>Lactobacillales</taxon>
        <taxon>Lactobacillaceae</taxon>
        <taxon>Loigolactobacillus</taxon>
    </lineage>
</organism>
<protein>
    <submittedName>
        <fullName evidence="1">Uncharacterized protein</fullName>
    </submittedName>
</protein>
<comment type="caution">
    <text evidence="1">The sequence shown here is derived from an EMBL/GenBank/DDBJ whole genome shotgun (WGS) entry which is preliminary data.</text>
</comment>
<evidence type="ECO:0000313" key="2">
    <source>
        <dbReference type="Proteomes" id="UP001596289"/>
    </source>
</evidence>
<evidence type="ECO:0000313" key="1">
    <source>
        <dbReference type="EMBL" id="MFC6170335.1"/>
    </source>
</evidence>
<keyword evidence="2" id="KW-1185">Reference proteome</keyword>
<accession>A0ABW1RBT6</accession>
<gene>
    <name evidence="1" type="ORF">ACFQGP_07085</name>
</gene>
<dbReference type="Proteomes" id="UP001596289">
    <property type="component" value="Unassembled WGS sequence"/>
</dbReference>
<dbReference type="EMBL" id="JBHSSL010000041">
    <property type="protein sequence ID" value="MFC6170335.1"/>
    <property type="molecule type" value="Genomic_DNA"/>
</dbReference>
<dbReference type="RefSeq" id="WP_125552668.1">
    <property type="nucleotide sequence ID" value="NZ_JBHSSL010000041.1"/>
</dbReference>
<name>A0ABW1RBT6_9LACO</name>
<sequence>MMRNNQKVNQKAVIEVVTEMEKSIENEAVLVKKAANAIGYNHLTRVETESVLTRFVKLHSEFDKFQLSDPAKSEAAQGLFSTAYVALKGDAGAILATE</sequence>